<protein>
    <submittedName>
        <fullName evidence="1">Uncharacterized protein</fullName>
    </submittedName>
</protein>
<proteinExistence type="predicted"/>
<comment type="caution">
    <text evidence="1">The sequence shown here is derived from an EMBL/GenBank/DDBJ whole genome shotgun (WGS) entry which is preliminary data.</text>
</comment>
<dbReference type="EMBL" id="JBHTKJ010000016">
    <property type="protein sequence ID" value="MFD1038301.1"/>
    <property type="molecule type" value="Genomic_DNA"/>
</dbReference>
<dbReference type="RefSeq" id="WP_390361142.1">
    <property type="nucleotide sequence ID" value="NZ_JBHTKJ010000016.1"/>
</dbReference>
<keyword evidence="2" id="KW-1185">Reference proteome</keyword>
<dbReference type="Proteomes" id="UP001597040">
    <property type="component" value="Unassembled WGS sequence"/>
</dbReference>
<accession>A0ABW3LIS8</accession>
<evidence type="ECO:0000313" key="1">
    <source>
        <dbReference type="EMBL" id="MFD1038301.1"/>
    </source>
</evidence>
<reference evidence="2" key="1">
    <citation type="journal article" date="2019" name="Int. J. Syst. Evol. Microbiol.">
        <title>The Global Catalogue of Microorganisms (GCM) 10K type strain sequencing project: providing services to taxonomists for standard genome sequencing and annotation.</title>
        <authorList>
            <consortium name="The Broad Institute Genomics Platform"/>
            <consortium name="The Broad Institute Genome Sequencing Center for Infectious Disease"/>
            <person name="Wu L."/>
            <person name="Ma J."/>
        </authorList>
    </citation>
    <scope>NUCLEOTIDE SEQUENCE [LARGE SCALE GENOMIC DNA]</scope>
    <source>
        <strain evidence="2">CCUG 56754</strain>
    </source>
</reference>
<evidence type="ECO:0000313" key="2">
    <source>
        <dbReference type="Proteomes" id="UP001597040"/>
    </source>
</evidence>
<organism evidence="1 2">
    <name type="scientific">Virgibacillus byunsanensis</name>
    <dbReference type="NCBI Taxonomy" id="570945"/>
    <lineage>
        <taxon>Bacteria</taxon>
        <taxon>Bacillati</taxon>
        <taxon>Bacillota</taxon>
        <taxon>Bacilli</taxon>
        <taxon>Bacillales</taxon>
        <taxon>Bacillaceae</taxon>
        <taxon>Virgibacillus</taxon>
    </lineage>
</organism>
<sequence length="61" mass="6995">MRHQSASARGRSPAARGKRLPGAEITTLLLRRIIYQLDEKATMRAKTAFVKNYNTYIKFNI</sequence>
<gene>
    <name evidence="1" type="ORF">ACFQ3N_07735</name>
</gene>
<name>A0ABW3LIS8_9BACI</name>